<gene>
    <name evidence="1" type="ORF">CB4_02524</name>
</gene>
<evidence type="ECO:0000313" key="1">
    <source>
        <dbReference type="EMBL" id="BAU28350.1"/>
    </source>
</evidence>
<protein>
    <submittedName>
        <fullName evidence="1">Uncharacterized protein</fullName>
    </submittedName>
</protein>
<organism evidence="1 2">
    <name type="scientific">Aneurinibacillus soli</name>
    <dbReference type="NCBI Taxonomy" id="1500254"/>
    <lineage>
        <taxon>Bacteria</taxon>
        <taxon>Bacillati</taxon>
        <taxon>Bacillota</taxon>
        <taxon>Bacilli</taxon>
        <taxon>Bacillales</taxon>
        <taxon>Paenibacillaceae</taxon>
        <taxon>Aneurinibacillus group</taxon>
        <taxon>Aneurinibacillus</taxon>
    </lineage>
</organism>
<evidence type="ECO:0000313" key="2">
    <source>
        <dbReference type="Proteomes" id="UP000217696"/>
    </source>
</evidence>
<dbReference type="EMBL" id="AP017312">
    <property type="protein sequence ID" value="BAU28350.1"/>
    <property type="molecule type" value="Genomic_DNA"/>
</dbReference>
<reference evidence="1 2" key="1">
    <citation type="submission" date="2015-12" db="EMBL/GenBank/DDBJ databases">
        <title>Genome sequence of Aneurinibacillus soli.</title>
        <authorList>
            <person name="Lee J.S."/>
            <person name="Lee K.C."/>
            <person name="Kim K.K."/>
            <person name="Lee B.W."/>
        </authorList>
    </citation>
    <scope>NUCLEOTIDE SEQUENCE [LARGE SCALE GENOMIC DNA]</scope>
    <source>
        <strain evidence="1 2">CB4</strain>
    </source>
</reference>
<proteinExistence type="predicted"/>
<sequence>MKCLKFYFTRSAFCELTPSHRTMSAPLWTDSPIFQSCPLSPLSRIRGDEISLLFIHFPFITFPSTALFQMYVPSLLMVTLPLRAPALVLVMYESYVSSVADELGTNILYVCSKWDTSFGLMVNFIVPVVFVPGMLHVPLR</sequence>
<dbReference type="AlphaFoldDB" id="A0A0U5BJI2"/>
<name>A0A0U5BJI2_9BACL</name>
<dbReference type="Proteomes" id="UP000217696">
    <property type="component" value="Chromosome"/>
</dbReference>
<dbReference type="KEGG" id="asoc:CB4_02524"/>
<accession>A0A0U5BJI2</accession>
<keyword evidence="2" id="KW-1185">Reference proteome</keyword>